<name>A0A3M4WC47_PSECI</name>
<dbReference type="Proteomes" id="UP000278332">
    <property type="component" value="Unassembled WGS sequence"/>
</dbReference>
<comment type="caution">
    <text evidence="3">The sequence shown here is derived from an EMBL/GenBank/DDBJ whole genome shotgun (WGS) entry which is preliminary data.</text>
</comment>
<dbReference type="PANTHER" id="PTHR11138:SF5">
    <property type="entry name" value="METHIONYL-TRNA FORMYLTRANSFERASE, MITOCHONDRIAL"/>
    <property type="match status" value="1"/>
</dbReference>
<dbReference type="Pfam" id="PF00551">
    <property type="entry name" value="Formyl_trans_N"/>
    <property type="match status" value="1"/>
</dbReference>
<evidence type="ECO:0000313" key="4">
    <source>
        <dbReference type="Proteomes" id="UP000278332"/>
    </source>
</evidence>
<reference evidence="3 4" key="1">
    <citation type="submission" date="2018-08" db="EMBL/GenBank/DDBJ databases">
        <title>Recombination of ecologically and evolutionarily significant loci maintains genetic cohesion in the Pseudomonas syringae species complex.</title>
        <authorList>
            <person name="Dillon M."/>
            <person name="Thakur S."/>
            <person name="Almeida R.N.D."/>
            <person name="Weir B.S."/>
            <person name="Guttman D.S."/>
        </authorList>
    </citation>
    <scope>NUCLEOTIDE SEQUENCE [LARGE SCALE GENOMIC DNA]</scope>
    <source>
        <strain evidence="3 4">ICMP 6917</strain>
    </source>
</reference>
<gene>
    <name evidence="3" type="ORF">ALP84_01102</name>
</gene>
<dbReference type="GO" id="GO:0005829">
    <property type="term" value="C:cytosol"/>
    <property type="evidence" value="ECO:0007669"/>
    <property type="project" value="TreeGrafter"/>
</dbReference>
<organism evidence="3 4">
    <name type="scientific">Pseudomonas cichorii</name>
    <dbReference type="NCBI Taxonomy" id="36746"/>
    <lineage>
        <taxon>Bacteria</taxon>
        <taxon>Pseudomonadati</taxon>
        <taxon>Pseudomonadota</taxon>
        <taxon>Gammaproteobacteria</taxon>
        <taxon>Pseudomonadales</taxon>
        <taxon>Pseudomonadaceae</taxon>
        <taxon>Pseudomonas</taxon>
    </lineage>
</organism>
<dbReference type="Pfam" id="PF18216">
    <property type="entry name" value="N_formyltrans_C"/>
    <property type="match status" value="1"/>
</dbReference>
<dbReference type="AlphaFoldDB" id="A0A3M4WC47"/>
<evidence type="ECO:0000259" key="1">
    <source>
        <dbReference type="Pfam" id="PF00551"/>
    </source>
</evidence>
<dbReference type="GO" id="GO:0004479">
    <property type="term" value="F:methionyl-tRNA formyltransferase activity"/>
    <property type="evidence" value="ECO:0007669"/>
    <property type="project" value="TreeGrafter"/>
</dbReference>
<dbReference type="SUPFAM" id="SSF53328">
    <property type="entry name" value="Formyltransferase"/>
    <property type="match status" value="1"/>
</dbReference>
<protein>
    <recommendedName>
        <fullName evidence="5">Methionyl-tRNA formyltransferase</fullName>
    </recommendedName>
</protein>
<proteinExistence type="predicted"/>
<dbReference type="InterPro" id="IPR036477">
    <property type="entry name" value="Formyl_transf_N_sf"/>
</dbReference>
<dbReference type="NCBIfam" id="NF005755">
    <property type="entry name" value="PRK07579.1"/>
    <property type="match status" value="1"/>
</dbReference>
<dbReference type="EMBL" id="RBRY01000039">
    <property type="protein sequence ID" value="RMR60832.1"/>
    <property type="molecule type" value="Genomic_DNA"/>
</dbReference>
<feature type="domain" description="Formyl transferase N-terminal" evidence="1">
    <location>
        <begin position="116"/>
        <end position="212"/>
    </location>
</feature>
<accession>A0A3M4WC47</accession>
<dbReference type="PANTHER" id="PTHR11138">
    <property type="entry name" value="METHIONYL-TRNA FORMYLTRANSFERASE"/>
    <property type="match status" value="1"/>
</dbReference>
<evidence type="ECO:0000313" key="3">
    <source>
        <dbReference type="EMBL" id="RMR60832.1"/>
    </source>
</evidence>
<dbReference type="InterPro" id="IPR001555">
    <property type="entry name" value="GART_AS"/>
</dbReference>
<dbReference type="PROSITE" id="PS00373">
    <property type="entry name" value="GART"/>
    <property type="match status" value="1"/>
</dbReference>
<feature type="domain" description="N-formyltransferase dimerization C-terminal" evidence="2">
    <location>
        <begin position="238"/>
        <end position="289"/>
    </location>
</feature>
<dbReference type="Gene3D" id="3.40.50.170">
    <property type="entry name" value="Formyl transferase, N-terminal domain"/>
    <property type="match status" value="1"/>
</dbReference>
<dbReference type="InterPro" id="IPR040660">
    <property type="entry name" value="N_formyltrans_C"/>
</dbReference>
<sequence length="290" mass="32893">MGFTFSRALRLSGRRCYIFDALCNLTGIWINSVKLTEDNQQVSGQASAIKLLVVSDNPPLSAALIECLETLDKRLTVTLDLRYTSYNKAPQNMVELGAREINVKDDTVVDFIISHYDLVLSVHCKQLFPKRLVEGVRCINFHPGFNPFNRGWYPQAFSILNGLPVGATIHVMDKEIDHGHIIAQKPVTIGAGETSLEVYNNVIEAEKELMREYLPRILQGRYEVFKPLSEGNYNGIKDYNELCELNLDEVGSLRDHINLLRATSHGNFKNAYFHDELGEKYFIRVVLDKA</sequence>
<dbReference type="InterPro" id="IPR002376">
    <property type="entry name" value="Formyl_transf_N"/>
</dbReference>
<evidence type="ECO:0000259" key="2">
    <source>
        <dbReference type="Pfam" id="PF18216"/>
    </source>
</evidence>
<evidence type="ECO:0008006" key="5">
    <source>
        <dbReference type="Google" id="ProtNLM"/>
    </source>
</evidence>